<organism evidence="1 2">
    <name type="scientific">Longimycelium tulufanense</name>
    <dbReference type="NCBI Taxonomy" id="907463"/>
    <lineage>
        <taxon>Bacteria</taxon>
        <taxon>Bacillati</taxon>
        <taxon>Actinomycetota</taxon>
        <taxon>Actinomycetes</taxon>
        <taxon>Pseudonocardiales</taxon>
        <taxon>Pseudonocardiaceae</taxon>
        <taxon>Longimycelium</taxon>
    </lineage>
</organism>
<reference evidence="1" key="1">
    <citation type="journal article" date="2014" name="Int. J. Syst. Evol. Microbiol.">
        <title>Complete genome sequence of Corynebacterium casei LMG S-19264T (=DSM 44701T), isolated from a smear-ripened cheese.</title>
        <authorList>
            <consortium name="US DOE Joint Genome Institute (JGI-PGF)"/>
            <person name="Walter F."/>
            <person name="Albersmeier A."/>
            <person name="Kalinowski J."/>
            <person name="Ruckert C."/>
        </authorList>
    </citation>
    <scope>NUCLEOTIDE SEQUENCE</scope>
    <source>
        <strain evidence="1">CGMCC 4.5737</strain>
    </source>
</reference>
<dbReference type="Proteomes" id="UP000637578">
    <property type="component" value="Unassembled WGS sequence"/>
</dbReference>
<keyword evidence="2" id="KW-1185">Reference proteome</keyword>
<comment type="caution">
    <text evidence="1">The sequence shown here is derived from an EMBL/GenBank/DDBJ whole genome shotgun (WGS) entry which is preliminary data.</text>
</comment>
<dbReference type="EMBL" id="BMMK01000024">
    <property type="protein sequence ID" value="GGM70047.1"/>
    <property type="molecule type" value="Genomic_DNA"/>
</dbReference>
<gene>
    <name evidence="1" type="ORF">GCM10012275_45630</name>
</gene>
<reference evidence="1" key="2">
    <citation type="submission" date="2020-09" db="EMBL/GenBank/DDBJ databases">
        <authorList>
            <person name="Sun Q."/>
            <person name="Zhou Y."/>
        </authorList>
    </citation>
    <scope>NUCLEOTIDE SEQUENCE</scope>
    <source>
        <strain evidence="1">CGMCC 4.5737</strain>
    </source>
</reference>
<evidence type="ECO:0000313" key="2">
    <source>
        <dbReference type="Proteomes" id="UP000637578"/>
    </source>
</evidence>
<proteinExistence type="predicted"/>
<accession>A0A8J3CI28</accession>
<sequence length="62" mass="6992">MRGETLAKQRVSESVIPESVRTVRRNEAVRISVMRGGVLNRQRLEAAGQSATRQKPVDKAWM</sequence>
<evidence type="ECO:0000313" key="1">
    <source>
        <dbReference type="EMBL" id="GGM70047.1"/>
    </source>
</evidence>
<name>A0A8J3CI28_9PSEU</name>
<protein>
    <submittedName>
        <fullName evidence="1">Uncharacterized protein</fullName>
    </submittedName>
</protein>
<dbReference type="AlphaFoldDB" id="A0A8J3CI28"/>